<evidence type="ECO:0000313" key="4">
    <source>
        <dbReference type="EMBL" id="RFM33640.1"/>
    </source>
</evidence>
<dbReference type="Proteomes" id="UP000261174">
    <property type="component" value="Unassembled WGS sequence"/>
</dbReference>
<reference evidence="4 5" key="1">
    <citation type="submission" date="2018-08" db="EMBL/GenBank/DDBJ databases">
        <title>Chitinophaga sp. K20C18050901, a novel bacterium isolated from forest soil.</title>
        <authorList>
            <person name="Wang C."/>
        </authorList>
    </citation>
    <scope>NUCLEOTIDE SEQUENCE [LARGE SCALE GENOMIC DNA]</scope>
    <source>
        <strain evidence="4 5">K20C18050901</strain>
    </source>
</reference>
<protein>
    <submittedName>
        <fullName evidence="4">OmpH family outer membrane protein</fullName>
    </submittedName>
</protein>
<comment type="caution">
    <text evidence="4">The sequence shown here is derived from an EMBL/GenBank/DDBJ whole genome shotgun (WGS) entry which is preliminary data.</text>
</comment>
<dbReference type="PANTHER" id="PTHR35089:SF1">
    <property type="entry name" value="CHAPERONE PROTEIN SKP"/>
    <property type="match status" value="1"/>
</dbReference>
<accession>A0A3E1P0H7</accession>
<dbReference type="Pfam" id="PF03938">
    <property type="entry name" value="OmpH"/>
    <property type="match status" value="1"/>
</dbReference>
<evidence type="ECO:0000256" key="2">
    <source>
        <dbReference type="ARBA" id="ARBA00022729"/>
    </source>
</evidence>
<keyword evidence="2" id="KW-0732">Signal</keyword>
<dbReference type="InterPro" id="IPR005632">
    <property type="entry name" value="Chaperone_Skp"/>
</dbReference>
<dbReference type="GO" id="GO:0050821">
    <property type="term" value="P:protein stabilization"/>
    <property type="evidence" value="ECO:0007669"/>
    <property type="project" value="TreeGrafter"/>
</dbReference>
<comment type="similarity">
    <text evidence="1">Belongs to the Skp family.</text>
</comment>
<name>A0A3E1P0H7_9BACT</name>
<gene>
    <name evidence="4" type="ORF">DXN04_16905</name>
</gene>
<dbReference type="GO" id="GO:0005829">
    <property type="term" value="C:cytosol"/>
    <property type="evidence" value="ECO:0007669"/>
    <property type="project" value="TreeGrafter"/>
</dbReference>
<keyword evidence="3" id="KW-0175">Coiled coil</keyword>
<proteinExistence type="inferred from homology"/>
<dbReference type="AlphaFoldDB" id="A0A3E1P0H7"/>
<keyword evidence="5" id="KW-1185">Reference proteome</keyword>
<evidence type="ECO:0000256" key="1">
    <source>
        <dbReference type="ARBA" id="ARBA00009091"/>
    </source>
</evidence>
<organism evidence="4 5">
    <name type="scientific">Chitinophaga silvisoli</name>
    <dbReference type="NCBI Taxonomy" id="2291814"/>
    <lineage>
        <taxon>Bacteria</taxon>
        <taxon>Pseudomonadati</taxon>
        <taxon>Bacteroidota</taxon>
        <taxon>Chitinophagia</taxon>
        <taxon>Chitinophagales</taxon>
        <taxon>Chitinophagaceae</taxon>
        <taxon>Chitinophaga</taxon>
    </lineage>
</organism>
<dbReference type="SUPFAM" id="SSF111384">
    <property type="entry name" value="OmpH-like"/>
    <property type="match status" value="1"/>
</dbReference>
<feature type="coiled-coil region" evidence="3">
    <location>
        <begin position="103"/>
        <end position="134"/>
    </location>
</feature>
<sequence length="186" mass="21302">MRTLLFRYPFPNQTKPMCKKFTFVILLLCIIMFSSYTSFAQARIAYVNMQQLVISMPDARKAYDSLQRYQQILLKDGQALVVAYQARVAEFDSLQEQYSPAIREAKLKELELAKNNIEEYRQKMEQQLSAREQDLTTPILAKVKKAISDLAAEKGYVCVLDNSKDIVVTATCEDLFPAAKQKLGIK</sequence>
<dbReference type="PANTHER" id="PTHR35089">
    <property type="entry name" value="CHAPERONE PROTEIN SKP"/>
    <property type="match status" value="1"/>
</dbReference>
<dbReference type="GO" id="GO:0051082">
    <property type="term" value="F:unfolded protein binding"/>
    <property type="evidence" value="ECO:0007669"/>
    <property type="project" value="InterPro"/>
</dbReference>
<dbReference type="Gene3D" id="3.30.910.20">
    <property type="entry name" value="Skp domain"/>
    <property type="match status" value="1"/>
</dbReference>
<dbReference type="SMART" id="SM00935">
    <property type="entry name" value="OmpH"/>
    <property type="match status" value="1"/>
</dbReference>
<dbReference type="EMBL" id="QTJV01000006">
    <property type="protein sequence ID" value="RFM33640.1"/>
    <property type="molecule type" value="Genomic_DNA"/>
</dbReference>
<evidence type="ECO:0000313" key="5">
    <source>
        <dbReference type="Proteomes" id="UP000261174"/>
    </source>
</evidence>
<evidence type="ECO:0000256" key="3">
    <source>
        <dbReference type="SAM" id="Coils"/>
    </source>
</evidence>
<dbReference type="InterPro" id="IPR024930">
    <property type="entry name" value="Skp_dom_sf"/>
</dbReference>